<dbReference type="EMBL" id="NDXW01000001">
    <property type="protein sequence ID" value="RDH46822.1"/>
    <property type="molecule type" value="Genomic_DNA"/>
</dbReference>
<evidence type="ECO:0000313" key="7">
    <source>
        <dbReference type="Proteomes" id="UP000257039"/>
    </source>
</evidence>
<evidence type="ECO:0000256" key="3">
    <source>
        <dbReference type="ARBA" id="ARBA00038088"/>
    </source>
</evidence>
<keyword evidence="2" id="KW-0067">ATP-binding</keyword>
<dbReference type="GO" id="GO:0016887">
    <property type="term" value="F:ATP hydrolysis activity"/>
    <property type="evidence" value="ECO:0007669"/>
    <property type="project" value="InterPro"/>
</dbReference>
<proteinExistence type="inferred from homology"/>
<dbReference type="PANTHER" id="PTHR42960:SF1">
    <property type="entry name" value="YCF46 PROTEIN"/>
    <property type="match status" value="1"/>
</dbReference>
<dbReference type="InterPro" id="IPR003959">
    <property type="entry name" value="ATPase_AAA_core"/>
</dbReference>
<dbReference type="PANTHER" id="PTHR42960">
    <property type="entry name" value="YCF46 PROTEIN"/>
    <property type="match status" value="1"/>
</dbReference>
<protein>
    <recommendedName>
        <fullName evidence="4">Uncharacterized AAA domain-containing protein ycf46</fullName>
    </recommendedName>
</protein>
<organism evidence="6 7">
    <name type="scientific">Zooshikella ganghwensis</name>
    <dbReference type="NCBI Taxonomy" id="202772"/>
    <lineage>
        <taxon>Bacteria</taxon>
        <taxon>Pseudomonadati</taxon>
        <taxon>Pseudomonadota</taxon>
        <taxon>Gammaproteobacteria</taxon>
        <taxon>Oceanospirillales</taxon>
        <taxon>Zooshikellaceae</taxon>
        <taxon>Zooshikella</taxon>
    </lineage>
</organism>
<dbReference type="AlphaFoldDB" id="A0A4P9VWM2"/>
<gene>
    <name evidence="6" type="ORF">B9G39_21015</name>
</gene>
<dbReference type="Gene3D" id="1.10.8.60">
    <property type="match status" value="1"/>
</dbReference>
<comment type="caution">
    <text evidence="6">The sequence shown here is derived from an EMBL/GenBank/DDBJ whole genome shotgun (WGS) entry which is preliminary data.</text>
</comment>
<accession>A0A4P9VWM2</accession>
<dbReference type="GO" id="GO:0005524">
    <property type="term" value="F:ATP binding"/>
    <property type="evidence" value="ECO:0007669"/>
    <property type="project" value="UniProtKB-KW"/>
</dbReference>
<keyword evidence="1" id="KW-0547">Nucleotide-binding</keyword>
<evidence type="ECO:0000313" key="6">
    <source>
        <dbReference type="EMBL" id="RDH46822.1"/>
    </source>
</evidence>
<dbReference type="InterPro" id="IPR052381">
    <property type="entry name" value="AAA_domain_protein"/>
</dbReference>
<dbReference type="SUPFAM" id="SSF52540">
    <property type="entry name" value="P-loop containing nucleoside triphosphate hydrolases"/>
    <property type="match status" value="2"/>
</dbReference>
<dbReference type="Proteomes" id="UP000257039">
    <property type="component" value="Unassembled WGS sequence"/>
</dbReference>
<dbReference type="Pfam" id="PF00004">
    <property type="entry name" value="AAA"/>
    <property type="match status" value="1"/>
</dbReference>
<sequence>MKNDIHDLGLVIDAGTPIIVIESYDELRVLEMMTRLAMNRGLVLFTWSVTEGLNRLGFGHGSDNEAITEPDDVLAHIKKETVPSLFVLCDFHPFLQPNEHRNIRLLKDIALQHSQLRHTVVLLSHALDLPPELKRLGAHFELSLPTDEQLLAMVREEANNWSKKNLGRRVKTDSKTLDKLVSNLRGLSLNEARQLTRGAIFDDGAITVDDLPEVNKAKFSLMDMEGVLSFEYETAHFSEVGGLSAFKAWLSQRRTAFLQPSEQQDIPKGVMLLGVQGGGKSLAAKAVAGMWGIPLLKMDFGALYNKYIGETERNIREALKLADVMSPCVLWMDEIEKGIAVGRSDDGTSKRILGTLLTWMAERKKAVFVVATSNDITQLPPELIRKGRLDEIFFVDLPDAEVRREIFGIHFNKRSIESESYDLDTLVELTNGFSGSEIEQVIVGALYSAKASDELLQQSHLEKNIQSTSPLSVVMAEDIAMLRNWAESRTVQAQ</sequence>
<evidence type="ECO:0000256" key="1">
    <source>
        <dbReference type="ARBA" id="ARBA00022741"/>
    </source>
</evidence>
<reference evidence="6 7" key="1">
    <citation type="submission" date="2017-04" db="EMBL/GenBank/DDBJ databases">
        <title>Draft genome sequence of Zooshikella ganghwensis VG4 isolated from Red Sea sediments.</title>
        <authorList>
            <person name="Rehman Z."/>
            <person name="Alam I."/>
            <person name="Kamau A."/>
            <person name="Bajic V."/>
            <person name="Leiknes T."/>
        </authorList>
    </citation>
    <scope>NUCLEOTIDE SEQUENCE [LARGE SCALE GENOMIC DNA]</scope>
    <source>
        <strain evidence="6 7">VG4</strain>
    </source>
</reference>
<feature type="domain" description="AAA+ ATPase" evidence="5">
    <location>
        <begin position="266"/>
        <end position="399"/>
    </location>
</feature>
<evidence type="ECO:0000259" key="5">
    <source>
        <dbReference type="SMART" id="SM00382"/>
    </source>
</evidence>
<dbReference type="InterPro" id="IPR003593">
    <property type="entry name" value="AAA+_ATPase"/>
</dbReference>
<dbReference type="SMART" id="SM00382">
    <property type="entry name" value="AAA"/>
    <property type="match status" value="1"/>
</dbReference>
<keyword evidence="7" id="KW-1185">Reference proteome</keyword>
<evidence type="ECO:0000256" key="4">
    <source>
        <dbReference type="ARBA" id="ARBA00040480"/>
    </source>
</evidence>
<comment type="similarity">
    <text evidence="3">Belongs to the AAA ATPase family. Highly divergent.</text>
</comment>
<dbReference type="InterPro" id="IPR027417">
    <property type="entry name" value="P-loop_NTPase"/>
</dbReference>
<name>A0A4P9VWM2_9GAMM</name>
<dbReference type="Gene3D" id="3.40.50.300">
    <property type="entry name" value="P-loop containing nucleotide triphosphate hydrolases"/>
    <property type="match status" value="1"/>
</dbReference>
<evidence type="ECO:0000256" key="2">
    <source>
        <dbReference type="ARBA" id="ARBA00022840"/>
    </source>
</evidence>